<dbReference type="RefSeq" id="WP_036652065.1">
    <property type="nucleotide sequence ID" value="NZ_JQCR01000002.1"/>
</dbReference>
<dbReference type="eggNOG" id="COG1309">
    <property type="taxonomic scope" value="Bacteria"/>
</dbReference>
<dbReference type="Pfam" id="PF13305">
    <property type="entry name" value="TetR_C_33"/>
    <property type="match status" value="1"/>
</dbReference>
<dbReference type="Pfam" id="PF00440">
    <property type="entry name" value="TetR_N"/>
    <property type="match status" value="1"/>
</dbReference>
<dbReference type="OrthoDB" id="66596at2"/>
<evidence type="ECO:0000256" key="3">
    <source>
        <dbReference type="ARBA" id="ARBA00023163"/>
    </source>
</evidence>
<dbReference type="Proteomes" id="UP000029734">
    <property type="component" value="Unassembled WGS sequence"/>
</dbReference>
<dbReference type="EMBL" id="JQCR01000002">
    <property type="protein sequence ID" value="KGE20129.1"/>
    <property type="molecule type" value="Genomic_DNA"/>
</dbReference>
<dbReference type="Gene3D" id="1.10.357.10">
    <property type="entry name" value="Tetracycline Repressor, domain 2"/>
    <property type="match status" value="1"/>
</dbReference>
<name>A0A098MC54_9BACL</name>
<accession>A0A098MC54</accession>
<evidence type="ECO:0000256" key="1">
    <source>
        <dbReference type="ARBA" id="ARBA00023015"/>
    </source>
</evidence>
<dbReference type="SUPFAM" id="SSF48498">
    <property type="entry name" value="Tetracyclin repressor-like, C-terminal domain"/>
    <property type="match status" value="1"/>
</dbReference>
<keyword evidence="3" id="KW-0804">Transcription</keyword>
<proteinExistence type="predicted"/>
<dbReference type="SUPFAM" id="SSF46689">
    <property type="entry name" value="Homeodomain-like"/>
    <property type="match status" value="1"/>
</dbReference>
<keyword evidence="2 4" id="KW-0238">DNA-binding</keyword>
<dbReference type="InterPro" id="IPR050624">
    <property type="entry name" value="HTH-type_Tx_Regulator"/>
</dbReference>
<dbReference type="InterPro" id="IPR009057">
    <property type="entry name" value="Homeodomain-like_sf"/>
</dbReference>
<organism evidence="6 7">
    <name type="scientific">Paenibacillus wynnii</name>
    <dbReference type="NCBI Taxonomy" id="268407"/>
    <lineage>
        <taxon>Bacteria</taxon>
        <taxon>Bacillati</taxon>
        <taxon>Bacillota</taxon>
        <taxon>Bacilli</taxon>
        <taxon>Bacillales</taxon>
        <taxon>Paenibacillaceae</taxon>
        <taxon>Paenibacillus</taxon>
    </lineage>
</organism>
<gene>
    <name evidence="6" type="ORF">PWYN_12915</name>
</gene>
<dbReference type="InterPro" id="IPR001647">
    <property type="entry name" value="HTH_TetR"/>
</dbReference>
<evidence type="ECO:0000313" key="7">
    <source>
        <dbReference type="Proteomes" id="UP000029734"/>
    </source>
</evidence>
<keyword evidence="7" id="KW-1185">Reference proteome</keyword>
<protein>
    <submittedName>
        <fullName evidence="6">Transcriptional regulator</fullName>
    </submittedName>
</protein>
<evidence type="ECO:0000313" key="6">
    <source>
        <dbReference type="EMBL" id="KGE20129.1"/>
    </source>
</evidence>
<dbReference type="AlphaFoldDB" id="A0A098MC54"/>
<evidence type="ECO:0000256" key="2">
    <source>
        <dbReference type="ARBA" id="ARBA00023125"/>
    </source>
</evidence>
<evidence type="ECO:0000256" key="4">
    <source>
        <dbReference type="PROSITE-ProRule" id="PRU00335"/>
    </source>
</evidence>
<sequence>MSEIRIIKTYVEARLQNNENLKQSVVEAAANILQEHGPEAVTVRRVADTMACSTKIIYSLFGSKDGLAKYLYLEGCKLLAETFEAVPKQENLEQYFRDLGNAYWSFGLNYSSYYRMMFGGAISFKQDEESLQGSVTALQQVMNVLEEASKQELIKVEDLTLTTLKIWASLHGVIHLHLGGHFKPNEESARVVYDQVLSDLIRILFVGR</sequence>
<dbReference type="GO" id="GO:0003677">
    <property type="term" value="F:DNA binding"/>
    <property type="evidence" value="ECO:0007669"/>
    <property type="project" value="UniProtKB-UniRule"/>
</dbReference>
<comment type="caution">
    <text evidence="6">The sequence shown here is derived from an EMBL/GenBank/DDBJ whole genome shotgun (WGS) entry which is preliminary data.</text>
</comment>
<dbReference type="PANTHER" id="PTHR43479:SF11">
    <property type="entry name" value="ACREF_ENVCD OPERON REPRESSOR-RELATED"/>
    <property type="match status" value="1"/>
</dbReference>
<evidence type="ECO:0000259" key="5">
    <source>
        <dbReference type="PROSITE" id="PS50977"/>
    </source>
</evidence>
<dbReference type="PROSITE" id="PS50977">
    <property type="entry name" value="HTH_TETR_2"/>
    <property type="match status" value="1"/>
</dbReference>
<feature type="domain" description="HTH tetR-type" evidence="5">
    <location>
        <begin position="19"/>
        <end position="79"/>
    </location>
</feature>
<reference evidence="6 7" key="2">
    <citation type="submission" date="2014-10" db="EMBL/GenBank/DDBJ databases">
        <title>Comparative genomics of the Paenibacillus odorifer group.</title>
        <authorList>
            <person name="Tsai Y.-C."/>
            <person name="Martin N."/>
            <person name="Korlach J."/>
            <person name="Wiedmann M."/>
        </authorList>
    </citation>
    <scope>NUCLEOTIDE SEQUENCE [LARGE SCALE GENOMIC DNA]</scope>
    <source>
        <strain evidence="6 7">DSM 18334</strain>
    </source>
</reference>
<dbReference type="PANTHER" id="PTHR43479">
    <property type="entry name" value="ACREF/ENVCD OPERON REPRESSOR-RELATED"/>
    <property type="match status" value="1"/>
</dbReference>
<dbReference type="STRING" id="268407.PWYN_12915"/>
<feature type="DNA-binding region" description="H-T-H motif" evidence="4">
    <location>
        <begin position="42"/>
        <end position="61"/>
    </location>
</feature>
<dbReference type="InterPro" id="IPR036271">
    <property type="entry name" value="Tet_transcr_reg_TetR-rel_C_sf"/>
</dbReference>
<reference evidence="6 7" key="1">
    <citation type="submission" date="2014-08" db="EMBL/GenBank/DDBJ databases">
        <authorList>
            <person name="den Bakker H.C."/>
        </authorList>
    </citation>
    <scope>NUCLEOTIDE SEQUENCE [LARGE SCALE GENOMIC DNA]</scope>
    <source>
        <strain evidence="6 7">DSM 18334</strain>
    </source>
</reference>
<dbReference type="InterPro" id="IPR025996">
    <property type="entry name" value="MT1864/Rv1816-like_C"/>
</dbReference>
<keyword evidence="1" id="KW-0805">Transcription regulation</keyword>